<dbReference type="InterPro" id="IPR005025">
    <property type="entry name" value="FMN_Rdtase-like_dom"/>
</dbReference>
<protein>
    <submittedName>
        <fullName evidence="2">NAD(P)H-dependent FMN reductase</fullName>
    </submittedName>
</protein>
<dbReference type="RefSeq" id="WP_184146698.1">
    <property type="nucleotide sequence ID" value="NZ_JACHFM010000001.1"/>
</dbReference>
<dbReference type="Gene3D" id="3.40.50.360">
    <property type="match status" value="1"/>
</dbReference>
<reference evidence="2 3" key="1">
    <citation type="submission" date="2020-08" db="EMBL/GenBank/DDBJ databases">
        <title>Genomic Encyclopedia of Type Strains, Phase IV (KMG-IV): sequencing the most valuable type-strain genomes for metagenomic binning, comparative biology and taxonomic classification.</title>
        <authorList>
            <person name="Goeker M."/>
        </authorList>
    </citation>
    <scope>NUCLEOTIDE SEQUENCE [LARGE SCALE GENOMIC DNA]</scope>
    <source>
        <strain evidence="2 3">DSM 101730</strain>
    </source>
</reference>
<dbReference type="InterPro" id="IPR050712">
    <property type="entry name" value="NAD(P)H-dep_reductase"/>
</dbReference>
<evidence type="ECO:0000313" key="3">
    <source>
        <dbReference type="Proteomes" id="UP000549457"/>
    </source>
</evidence>
<dbReference type="GO" id="GO:0016491">
    <property type="term" value="F:oxidoreductase activity"/>
    <property type="evidence" value="ECO:0007669"/>
    <property type="project" value="InterPro"/>
</dbReference>
<keyword evidence="3" id="KW-1185">Reference proteome</keyword>
<dbReference type="GO" id="GO:0010181">
    <property type="term" value="F:FMN binding"/>
    <property type="evidence" value="ECO:0007669"/>
    <property type="project" value="TreeGrafter"/>
</dbReference>
<sequence length="190" mass="20591">MTLKLKVIVASTRPGRVGLPVGQWIHGVADEHPAYDAELVDLAEIGLPLLDEPHHPRLRKYVHEHTKAWSAIVDSADAFVMVMPEYNNSVAPSLANAVDYLFHEWAYKPAGFVSYGGVSGGLRAATLAKLLITPLKVVPITEAVVVPFVANHVKDGVFTPNETHVTAAGQMLHEIARWAEALKPLRAPAA</sequence>
<dbReference type="AlphaFoldDB" id="A0A840SKX2"/>
<dbReference type="InterPro" id="IPR029039">
    <property type="entry name" value="Flavoprotein-like_sf"/>
</dbReference>
<dbReference type="EMBL" id="JACHFM010000001">
    <property type="protein sequence ID" value="MBB5220536.1"/>
    <property type="molecule type" value="Genomic_DNA"/>
</dbReference>
<dbReference type="PANTHER" id="PTHR30543">
    <property type="entry name" value="CHROMATE REDUCTASE"/>
    <property type="match status" value="1"/>
</dbReference>
<dbReference type="Pfam" id="PF03358">
    <property type="entry name" value="FMN_red"/>
    <property type="match status" value="1"/>
</dbReference>
<name>A0A840SKX2_9RHOB</name>
<feature type="domain" description="NADPH-dependent FMN reductase-like" evidence="1">
    <location>
        <begin position="4"/>
        <end position="147"/>
    </location>
</feature>
<organism evidence="2 3">
    <name type="scientific">Amaricoccus macauensis</name>
    <dbReference type="NCBI Taxonomy" id="57001"/>
    <lineage>
        <taxon>Bacteria</taxon>
        <taxon>Pseudomonadati</taxon>
        <taxon>Pseudomonadota</taxon>
        <taxon>Alphaproteobacteria</taxon>
        <taxon>Rhodobacterales</taxon>
        <taxon>Paracoccaceae</taxon>
        <taxon>Amaricoccus</taxon>
    </lineage>
</organism>
<gene>
    <name evidence="2" type="ORF">HNP73_000457</name>
</gene>
<dbReference type="PANTHER" id="PTHR30543:SF21">
    <property type="entry name" value="NAD(P)H-DEPENDENT FMN REDUCTASE LOT6"/>
    <property type="match status" value="1"/>
</dbReference>
<dbReference type="Proteomes" id="UP000549457">
    <property type="component" value="Unassembled WGS sequence"/>
</dbReference>
<evidence type="ECO:0000313" key="2">
    <source>
        <dbReference type="EMBL" id="MBB5220536.1"/>
    </source>
</evidence>
<proteinExistence type="predicted"/>
<comment type="caution">
    <text evidence="2">The sequence shown here is derived from an EMBL/GenBank/DDBJ whole genome shotgun (WGS) entry which is preliminary data.</text>
</comment>
<dbReference type="GO" id="GO:0005829">
    <property type="term" value="C:cytosol"/>
    <property type="evidence" value="ECO:0007669"/>
    <property type="project" value="TreeGrafter"/>
</dbReference>
<evidence type="ECO:0000259" key="1">
    <source>
        <dbReference type="Pfam" id="PF03358"/>
    </source>
</evidence>
<dbReference type="SUPFAM" id="SSF52218">
    <property type="entry name" value="Flavoproteins"/>
    <property type="match status" value="1"/>
</dbReference>
<accession>A0A840SKX2</accession>